<evidence type="ECO:0000313" key="2">
    <source>
        <dbReference type="EMBL" id="KAJ8422695.1"/>
    </source>
</evidence>
<comment type="caution">
    <text evidence="2">The sequence shown here is derived from an EMBL/GenBank/DDBJ whole genome shotgun (WGS) entry which is preliminary data.</text>
</comment>
<evidence type="ECO:0000256" key="1">
    <source>
        <dbReference type="SAM" id="MobiDB-lite"/>
    </source>
</evidence>
<feature type="region of interest" description="Disordered" evidence="1">
    <location>
        <begin position="1"/>
        <end position="30"/>
    </location>
</feature>
<dbReference type="EMBL" id="JAKOGI010002176">
    <property type="protein sequence ID" value="KAJ8422695.1"/>
    <property type="molecule type" value="Genomic_DNA"/>
</dbReference>
<evidence type="ECO:0000313" key="3">
    <source>
        <dbReference type="Proteomes" id="UP001153076"/>
    </source>
</evidence>
<feature type="compositionally biased region" description="Low complexity" evidence="1">
    <location>
        <begin position="1"/>
        <end position="22"/>
    </location>
</feature>
<organism evidence="2 3">
    <name type="scientific">Carnegiea gigantea</name>
    <dbReference type="NCBI Taxonomy" id="171969"/>
    <lineage>
        <taxon>Eukaryota</taxon>
        <taxon>Viridiplantae</taxon>
        <taxon>Streptophyta</taxon>
        <taxon>Embryophyta</taxon>
        <taxon>Tracheophyta</taxon>
        <taxon>Spermatophyta</taxon>
        <taxon>Magnoliopsida</taxon>
        <taxon>eudicotyledons</taxon>
        <taxon>Gunneridae</taxon>
        <taxon>Pentapetalae</taxon>
        <taxon>Caryophyllales</taxon>
        <taxon>Cactineae</taxon>
        <taxon>Cactaceae</taxon>
        <taxon>Cactoideae</taxon>
        <taxon>Echinocereeae</taxon>
        <taxon>Carnegiea</taxon>
    </lineage>
</organism>
<accession>A0A9Q1GLC6</accession>
<gene>
    <name evidence="2" type="ORF">Cgig2_014914</name>
</gene>
<keyword evidence="3" id="KW-1185">Reference proteome</keyword>
<dbReference type="AlphaFoldDB" id="A0A9Q1GLC6"/>
<protein>
    <submittedName>
        <fullName evidence="2">Uncharacterized protein</fullName>
    </submittedName>
</protein>
<sequence length="169" mass="18305">MTIVRSSGAESSSTSFASEIDSVAPNLATQPTVEEMSGEDEFGYNSAMELDARVGKIAFEARDSSNVCKMEAAKFIKERMVATMHFKRESPSPVGSSGVHDNPWQQKIRADGLQVSPSFAHPWLSLISSTLTHFPGAPSFVGSSCLHDKPMQQNILADGLQISPYFAHP</sequence>
<name>A0A9Q1GLC6_9CARY</name>
<reference evidence="2" key="1">
    <citation type="submission" date="2022-04" db="EMBL/GenBank/DDBJ databases">
        <title>Carnegiea gigantea Genome sequencing and assembly v2.</title>
        <authorList>
            <person name="Copetti D."/>
            <person name="Sanderson M.J."/>
            <person name="Burquez A."/>
            <person name="Wojciechowski M.F."/>
        </authorList>
    </citation>
    <scope>NUCLEOTIDE SEQUENCE</scope>
    <source>
        <strain evidence="2">SGP5-SGP5p</strain>
        <tissue evidence="2">Aerial part</tissue>
    </source>
</reference>
<proteinExistence type="predicted"/>
<dbReference type="Proteomes" id="UP001153076">
    <property type="component" value="Unassembled WGS sequence"/>
</dbReference>